<dbReference type="AlphaFoldDB" id="A0AAE4MK79"/>
<evidence type="ECO:0000313" key="2">
    <source>
        <dbReference type="EMBL" id="MDV0447466.1"/>
    </source>
</evidence>
<sequence>MTQKQVICIIIAFLLFVGICGSCMWYINNYEYPEPDHYPDHIKEITLDQQIKYDYKTKERYVLNEPITFLWDSEKDRIIDYILWNSEDGRWRIGYINYKDTGYLHYDDDGNVKDVNYYVTLEDFTSGEYDERKVKHEISVNKIMREAEERDKKEMERQRYLDSLERTVKVTTTDEKGNTVVTYVTVRPE</sequence>
<protein>
    <submittedName>
        <fullName evidence="2">Uncharacterized protein</fullName>
    </submittedName>
</protein>
<proteinExistence type="predicted"/>
<dbReference type="RefSeq" id="WP_338099905.1">
    <property type="nucleotide sequence ID" value="NZ_JAWDKD010000020.1"/>
</dbReference>
<dbReference type="EMBL" id="JAWDKD010000020">
    <property type="protein sequence ID" value="MDV0447466.1"/>
    <property type="molecule type" value="Genomic_DNA"/>
</dbReference>
<gene>
    <name evidence="2" type="ORF">MsAg5_13610</name>
</gene>
<dbReference type="Proteomes" id="UP001271789">
    <property type="component" value="Unassembled WGS sequence"/>
</dbReference>
<evidence type="ECO:0000256" key="1">
    <source>
        <dbReference type="SAM" id="Phobius"/>
    </source>
</evidence>
<keyword evidence="1" id="KW-0812">Transmembrane</keyword>
<reference evidence="2" key="1">
    <citation type="submission" date="2023-06" db="EMBL/GenBank/DDBJ databases">
        <title>Genome sequence of Methanosarcinaceae archaeon Ag5.</title>
        <authorList>
            <person name="Protasov E."/>
            <person name="Platt K."/>
            <person name="Poehlein A."/>
            <person name="Daniel R."/>
            <person name="Brune A."/>
        </authorList>
    </citation>
    <scope>NUCLEOTIDE SEQUENCE</scope>
    <source>
        <strain evidence="2">Ag5</strain>
    </source>
</reference>
<name>A0AAE4MK79_9EURY</name>
<evidence type="ECO:0000313" key="3">
    <source>
        <dbReference type="Proteomes" id="UP001271789"/>
    </source>
</evidence>
<comment type="caution">
    <text evidence="2">The sequence shown here is derived from an EMBL/GenBank/DDBJ whole genome shotgun (WGS) entry which is preliminary data.</text>
</comment>
<organism evidence="2 3">
    <name type="scientific">Methanolapillus africanus</name>
    <dbReference type="NCBI Taxonomy" id="3028297"/>
    <lineage>
        <taxon>Archaea</taxon>
        <taxon>Methanobacteriati</taxon>
        <taxon>Methanobacteriota</taxon>
        <taxon>Stenosarchaea group</taxon>
        <taxon>Methanomicrobia</taxon>
        <taxon>Methanosarcinales</taxon>
        <taxon>Methanosarcinaceae</taxon>
        <taxon>Methanolapillus</taxon>
    </lineage>
</organism>
<accession>A0AAE4MK79</accession>
<feature type="transmembrane region" description="Helical" evidence="1">
    <location>
        <begin position="7"/>
        <end position="27"/>
    </location>
</feature>
<keyword evidence="3" id="KW-1185">Reference proteome</keyword>
<keyword evidence="1" id="KW-1133">Transmembrane helix</keyword>
<keyword evidence="1" id="KW-0472">Membrane</keyword>